<comment type="caution">
    <text evidence="1">The sequence shown here is derived from an EMBL/GenBank/DDBJ whole genome shotgun (WGS) entry which is preliminary data.</text>
</comment>
<dbReference type="AlphaFoldDB" id="A0A0F9BGN5"/>
<evidence type="ECO:0000313" key="1">
    <source>
        <dbReference type="EMBL" id="KKL21064.1"/>
    </source>
</evidence>
<organism evidence="1">
    <name type="scientific">marine sediment metagenome</name>
    <dbReference type="NCBI Taxonomy" id="412755"/>
    <lineage>
        <taxon>unclassified sequences</taxon>
        <taxon>metagenomes</taxon>
        <taxon>ecological metagenomes</taxon>
    </lineage>
</organism>
<protein>
    <submittedName>
        <fullName evidence="1">Uncharacterized protein</fullName>
    </submittedName>
</protein>
<accession>A0A0F9BGN5</accession>
<feature type="non-terminal residue" evidence="1">
    <location>
        <position position="197"/>
    </location>
</feature>
<proteinExistence type="predicted"/>
<gene>
    <name evidence="1" type="ORF">LCGC14_2449180</name>
</gene>
<reference evidence="1" key="1">
    <citation type="journal article" date="2015" name="Nature">
        <title>Complex archaea that bridge the gap between prokaryotes and eukaryotes.</title>
        <authorList>
            <person name="Spang A."/>
            <person name="Saw J.H."/>
            <person name="Jorgensen S.L."/>
            <person name="Zaremba-Niedzwiedzka K."/>
            <person name="Martijn J."/>
            <person name="Lind A.E."/>
            <person name="van Eijk R."/>
            <person name="Schleper C."/>
            <person name="Guy L."/>
            <person name="Ettema T.J."/>
        </authorList>
    </citation>
    <scope>NUCLEOTIDE SEQUENCE</scope>
</reference>
<name>A0A0F9BGN5_9ZZZZ</name>
<dbReference type="EMBL" id="LAZR01037867">
    <property type="protein sequence ID" value="KKL21064.1"/>
    <property type="molecule type" value="Genomic_DNA"/>
</dbReference>
<sequence>MTRLKIWLALLSVNLLLPSTAWPEVWAASGFEDSPADSDQASAGAGKIRDTRGEARKRLEVEHFFGDTAASEDDDNGLHRIGAARCYMQDAAPTGLFDSHSGIGLITDLTDYEGLLYVPKEKQPWFLTSGGTATSFGREIEPLESTTTGKNSRGYKGIFYIPAGTSALYAYDIGAGTITTINPKDYAPDIPNYSGQV</sequence>